<dbReference type="AlphaFoldDB" id="A0AA90H6T9"/>
<evidence type="ECO:0000256" key="1">
    <source>
        <dbReference type="SAM" id="MobiDB-lite"/>
    </source>
</evidence>
<dbReference type="EMBL" id="JABXJJ020000028">
    <property type="protein sequence ID" value="MDI5972025.1"/>
    <property type="molecule type" value="Genomic_DNA"/>
</dbReference>
<reference evidence="3 4" key="1">
    <citation type="submission" date="2023-05" db="EMBL/GenBank/DDBJ databases">
        <title>Streptantibioticus silvisoli sp. nov., acidotolerant actinomycetes 1 from pine litter.</title>
        <authorList>
            <person name="Swiecimska M."/>
            <person name="Golinska P."/>
            <person name="Sangal V."/>
            <person name="Wachnowicz B."/>
            <person name="Goodfellow M."/>
        </authorList>
    </citation>
    <scope>NUCLEOTIDE SEQUENCE</scope>
    <source>
        <strain evidence="3">SL13</strain>
        <strain evidence="2 4">SL54</strain>
    </source>
</reference>
<dbReference type="EMBL" id="JAAGKO020000034">
    <property type="protein sequence ID" value="MDI5965389.1"/>
    <property type="molecule type" value="Genomic_DNA"/>
</dbReference>
<protein>
    <submittedName>
        <fullName evidence="3">Uncharacterized protein</fullName>
    </submittedName>
</protein>
<evidence type="ECO:0000313" key="2">
    <source>
        <dbReference type="EMBL" id="MDI5965389.1"/>
    </source>
</evidence>
<dbReference type="RefSeq" id="WP_271314532.1">
    <property type="nucleotide sequence ID" value="NZ_JAAGKO020000034.1"/>
</dbReference>
<dbReference type="Proteomes" id="UP001156398">
    <property type="component" value="Unassembled WGS sequence"/>
</dbReference>
<name>A0AA90H6T9_9ACTN</name>
<sequence length="131" mass="13902">MAKEPRKSPPAHGEGPGPHKGTEQHGWSPDVDSTKGRHDNPSAHRSFHPDEYAPPADPHAEPSKEDVDASLRDVPGETGKSISRSGQDHADSGQKGHHAHGRRGHSQRPSGGKDSSAYTGVDPQDPPSGKH</sequence>
<evidence type="ECO:0000313" key="4">
    <source>
        <dbReference type="Proteomes" id="UP001156398"/>
    </source>
</evidence>
<feature type="compositionally biased region" description="Basic residues" evidence="1">
    <location>
        <begin position="95"/>
        <end position="106"/>
    </location>
</feature>
<proteinExistence type="predicted"/>
<accession>A0AA90H6T9</accession>
<organism evidence="3">
    <name type="scientific">Streptantibioticus silvisoli</name>
    <dbReference type="NCBI Taxonomy" id="2705255"/>
    <lineage>
        <taxon>Bacteria</taxon>
        <taxon>Bacillati</taxon>
        <taxon>Actinomycetota</taxon>
        <taxon>Actinomycetes</taxon>
        <taxon>Kitasatosporales</taxon>
        <taxon>Streptomycetaceae</taxon>
        <taxon>Streptantibioticus</taxon>
    </lineage>
</organism>
<evidence type="ECO:0000313" key="3">
    <source>
        <dbReference type="EMBL" id="MDI5972025.1"/>
    </source>
</evidence>
<comment type="caution">
    <text evidence="3">The sequence shown here is derived from an EMBL/GenBank/DDBJ whole genome shotgun (WGS) entry which is preliminary data.</text>
</comment>
<keyword evidence="4" id="KW-1185">Reference proteome</keyword>
<gene>
    <name evidence="2" type="ORF">POF43_022120</name>
    <name evidence="3" type="ORF">POF50_022255</name>
</gene>
<feature type="compositionally biased region" description="Basic and acidic residues" evidence="1">
    <location>
        <begin position="58"/>
        <end position="75"/>
    </location>
</feature>
<feature type="region of interest" description="Disordered" evidence="1">
    <location>
        <begin position="1"/>
        <end position="131"/>
    </location>
</feature>
<feature type="compositionally biased region" description="Basic and acidic residues" evidence="1">
    <location>
        <begin position="32"/>
        <end position="51"/>
    </location>
</feature>